<feature type="compositionally biased region" description="Gly residues" evidence="9">
    <location>
        <begin position="416"/>
        <end position="444"/>
    </location>
</feature>
<feature type="domain" description="Glycosyl transferase family 51" evidence="11">
    <location>
        <begin position="567"/>
        <end position="738"/>
    </location>
</feature>
<comment type="catalytic activity">
    <reaction evidence="7">
        <text>Preferential cleavage: (Ac)2-L-Lys-D-Ala-|-D-Ala. Also transpeptidation of peptidyl-alanyl moieties that are N-acyl substituents of D-alanine.</text>
        <dbReference type="EC" id="3.4.16.4"/>
    </reaction>
</comment>
<feature type="compositionally biased region" description="Low complexity" evidence="9">
    <location>
        <begin position="332"/>
        <end position="342"/>
    </location>
</feature>
<evidence type="ECO:0000256" key="2">
    <source>
        <dbReference type="ARBA" id="ARBA00022670"/>
    </source>
</evidence>
<dbReference type="PANTHER" id="PTHR32282">
    <property type="entry name" value="BINDING PROTEIN TRANSPEPTIDASE, PUTATIVE-RELATED"/>
    <property type="match status" value="1"/>
</dbReference>
<dbReference type="PANTHER" id="PTHR32282:SF34">
    <property type="entry name" value="PENICILLIN-BINDING PROTEIN 1A"/>
    <property type="match status" value="1"/>
</dbReference>
<evidence type="ECO:0000256" key="9">
    <source>
        <dbReference type="SAM" id="MobiDB-lite"/>
    </source>
</evidence>
<accession>A0ABV9DYA5</accession>
<dbReference type="InterPro" id="IPR001264">
    <property type="entry name" value="Glyco_trans_51"/>
</dbReference>
<comment type="caution">
    <text evidence="12">The sequence shown here is derived from an EMBL/GenBank/DDBJ whole genome shotgun (WGS) entry which is preliminary data.</text>
</comment>
<dbReference type="InterPro" id="IPR036950">
    <property type="entry name" value="PBP_transglycosylase"/>
</dbReference>
<dbReference type="EMBL" id="JBHSFQ010000011">
    <property type="protein sequence ID" value="MFC4562935.1"/>
    <property type="molecule type" value="Genomic_DNA"/>
</dbReference>
<feature type="region of interest" description="Disordered" evidence="9">
    <location>
        <begin position="1"/>
        <end position="54"/>
    </location>
</feature>
<feature type="compositionally biased region" description="Low complexity" evidence="9">
    <location>
        <begin position="78"/>
        <end position="96"/>
    </location>
</feature>
<dbReference type="Gene3D" id="3.40.710.10">
    <property type="entry name" value="DD-peptidase/beta-lactamase superfamily"/>
    <property type="match status" value="1"/>
</dbReference>
<comment type="catalytic activity">
    <reaction evidence="8">
        <text>[GlcNAc-(1-&gt;4)-Mur2Ac(oyl-L-Ala-gamma-D-Glu-L-Lys-D-Ala-D-Ala)](n)-di-trans,octa-cis-undecaprenyl diphosphate + beta-D-GlcNAc-(1-&gt;4)-Mur2Ac(oyl-L-Ala-gamma-D-Glu-L-Lys-D-Ala-D-Ala)-di-trans,octa-cis-undecaprenyl diphosphate = [GlcNAc-(1-&gt;4)-Mur2Ac(oyl-L-Ala-gamma-D-Glu-L-Lys-D-Ala-D-Ala)](n+1)-di-trans,octa-cis-undecaprenyl diphosphate + di-trans,octa-cis-undecaprenyl diphosphate + H(+)</text>
        <dbReference type="Rhea" id="RHEA:23708"/>
        <dbReference type="Rhea" id="RHEA-COMP:9602"/>
        <dbReference type="Rhea" id="RHEA-COMP:9603"/>
        <dbReference type="ChEBI" id="CHEBI:15378"/>
        <dbReference type="ChEBI" id="CHEBI:58405"/>
        <dbReference type="ChEBI" id="CHEBI:60033"/>
        <dbReference type="ChEBI" id="CHEBI:78435"/>
        <dbReference type="EC" id="2.4.99.28"/>
    </reaction>
</comment>
<keyword evidence="4" id="KW-0808">Transferase</keyword>
<evidence type="ECO:0000259" key="11">
    <source>
        <dbReference type="Pfam" id="PF00912"/>
    </source>
</evidence>
<feature type="region of interest" description="Disordered" evidence="9">
    <location>
        <begin position="1109"/>
        <end position="1197"/>
    </location>
</feature>
<keyword evidence="3" id="KW-0328">Glycosyltransferase</keyword>
<feature type="compositionally biased region" description="Acidic residues" evidence="9">
    <location>
        <begin position="1136"/>
        <end position="1149"/>
    </location>
</feature>
<feature type="compositionally biased region" description="Basic and acidic residues" evidence="9">
    <location>
        <begin position="119"/>
        <end position="133"/>
    </location>
</feature>
<evidence type="ECO:0000256" key="6">
    <source>
        <dbReference type="ARBA" id="ARBA00023268"/>
    </source>
</evidence>
<sequence>MPETDDESTQGRTDAVGEPGATVSGSRDDAAQGDDTESDTGGASESAADDDIDRTAVTAAFSVVGGTAADVDDDVEDTSPAAAPEPAAEATGPAAASAFKDSGTFFRERVARTLAEQGFDFREDGTWGDRGDSAESAGRAAAGDRDDSGSGGDGASASGDDASASSSAPSVTSSSYGSPNADASAPATASADAGDGAGRGSDDGSDREALSVPEPATTAFDADETLPSAVRDAPVSSTHGESDTTLPAELPSPASADDSPSSPASPSPVEQGSAGHSAWDPEGTAAFTPVFDDDDDDEGDHSAARGQGRPAAGSSPGPTSVLSAFGPALGKDAPAAPDTAPGPDRDVDSAAASGGLGDGASRPGSTAGEEDSPPASPRPANPYRGPGMVAFGAGAGAAAGAAASAGGSGAPPAGPGTPGGPGSPGSPGGPAGPGGTGTGGPGDGDGGDGDGGDEARSAAAAGKSRIGRTIRRGRAKAAAAASASGPKGPDGPTGPGGKKPKKPKKPLWWRITRGGLITVGAFALLGIGGFGIAYATIPVPDSTQEGVADQATEFYFSDGETKFAERGIDREIVDLDEIPDGVQEAVISAEDRGFWTEPGVSLTGTIRGAWSTFTGQQVQGGSTITQQLVRNYFEGVSRDQTVARKLQEIIIALKVDQSPDMDKEWVMEQYLNTIYFGRNAYGIQAAAGAYYHKDVSELTAEESAFLAAAIQQPTPFGEADSNTTPEMEERWRYVVNGMVGEAITEQEAAAMEFPHPEPERITDDLGGYTGYMLQQAMAELGSLGYTEDQVNRGGYKVITTFDQDLMDMARDAVESTVDVDSLPEGVQAGLTAIDPATGEVVAFYGGTDYNANQYDSAFNGSAQSGSAFKPYVLATALEQGYSLDSVVNGSSPITVNGSQIQNAGGANYGPLNLVQATQRSINTGYVQLAQEVGVENVRETAYAAGIPENMITDDQVVPTLALGVSDVSPVDQASGYATFANGGEHIQAHVVREIVNRDGEDEREPANRNQAVSADTAANVSYALQQVVQGGTGSSAALPDGRPVAGKTGTTDSSVATWFVGYAPQLSTAVGVYNGNNQPFSVPGWGSLSGGTLSASIWRAFMSQAMEGREVEQFPGRTSGGDVQNLAPELPPSPEVPEEPVEPPVEDPPSEVPPPETPEVPEVPSEPDVPPPGEEPPPGEWPEFPGPENPEDPPPGE</sequence>
<feature type="domain" description="Penicillin-binding protein transpeptidase" evidence="10">
    <location>
        <begin position="830"/>
        <end position="1076"/>
    </location>
</feature>
<gene>
    <name evidence="12" type="ORF">ACFO4E_13810</name>
</gene>
<proteinExistence type="predicted"/>
<evidence type="ECO:0000256" key="4">
    <source>
        <dbReference type="ARBA" id="ARBA00022679"/>
    </source>
</evidence>
<dbReference type="Proteomes" id="UP001595923">
    <property type="component" value="Unassembled WGS sequence"/>
</dbReference>
<feature type="compositionally biased region" description="Low complexity" evidence="9">
    <location>
        <begin position="396"/>
        <end position="405"/>
    </location>
</feature>
<dbReference type="Pfam" id="PF00912">
    <property type="entry name" value="Transgly"/>
    <property type="match status" value="1"/>
</dbReference>
<keyword evidence="5" id="KW-0378">Hydrolase</keyword>
<dbReference type="InterPro" id="IPR023346">
    <property type="entry name" value="Lysozyme-like_dom_sf"/>
</dbReference>
<feature type="region of interest" description="Disordered" evidence="9">
    <location>
        <begin position="66"/>
        <end position="96"/>
    </location>
</feature>
<feature type="compositionally biased region" description="Pro residues" evidence="9">
    <location>
        <begin position="1167"/>
        <end position="1197"/>
    </location>
</feature>
<feature type="compositionally biased region" description="Low complexity" evidence="9">
    <location>
        <begin position="476"/>
        <end position="487"/>
    </location>
</feature>
<dbReference type="InterPro" id="IPR012338">
    <property type="entry name" value="Beta-lactam/transpept-like"/>
</dbReference>
<organism evidence="12 13">
    <name type="scientific">Nocardiopsis mangrovi</name>
    <dbReference type="NCBI Taxonomy" id="1179818"/>
    <lineage>
        <taxon>Bacteria</taxon>
        <taxon>Bacillati</taxon>
        <taxon>Actinomycetota</taxon>
        <taxon>Actinomycetes</taxon>
        <taxon>Streptosporangiales</taxon>
        <taxon>Nocardiopsidaceae</taxon>
        <taxon>Nocardiopsis</taxon>
    </lineage>
</organism>
<feature type="compositionally biased region" description="Basic residues" evidence="9">
    <location>
        <begin position="465"/>
        <end position="475"/>
    </location>
</feature>
<protein>
    <submittedName>
        <fullName evidence="12">Transglycosylase domain-containing protein</fullName>
    </submittedName>
</protein>
<evidence type="ECO:0000313" key="13">
    <source>
        <dbReference type="Proteomes" id="UP001595923"/>
    </source>
</evidence>
<evidence type="ECO:0000256" key="5">
    <source>
        <dbReference type="ARBA" id="ARBA00022801"/>
    </source>
</evidence>
<dbReference type="Pfam" id="PF00905">
    <property type="entry name" value="Transpeptidase"/>
    <property type="match status" value="1"/>
</dbReference>
<dbReference type="SUPFAM" id="SSF53955">
    <property type="entry name" value="Lysozyme-like"/>
    <property type="match status" value="1"/>
</dbReference>
<dbReference type="InterPro" id="IPR050396">
    <property type="entry name" value="Glycosyltr_51/Transpeptidase"/>
</dbReference>
<evidence type="ECO:0000259" key="10">
    <source>
        <dbReference type="Pfam" id="PF00905"/>
    </source>
</evidence>
<reference evidence="13" key="1">
    <citation type="journal article" date="2019" name="Int. J. Syst. Evol. Microbiol.">
        <title>The Global Catalogue of Microorganisms (GCM) 10K type strain sequencing project: providing services to taxonomists for standard genome sequencing and annotation.</title>
        <authorList>
            <consortium name="The Broad Institute Genomics Platform"/>
            <consortium name="The Broad Institute Genome Sequencing Center for Infectious Disease"/>
            <person name="Wu L."/>
            <person name="Ma J."/>
        </authorList>
    </citation>
    <scope>NUCLEOTIDE SEQUENCE [LARGE SCALE GENOMIC DNA]</scope>
    <source>
        <strain evidence="13">XZYJ18</strain>
    </source>
</reference>
<feature type="compositionally biased region" description="Basic residues" evidence="9">
    <location>
        <begin position="498"/>
        <end position="507"/>
    </location>
</feature>
<name>A0ABV9DYA5_9ACTN</name>
<evidence type="ECO:0000256" key="1">
    <source>
        <dbReference type="ARBA" id="ARBA00022645"/>
    </source>
</evidence>
<dbReference type="RefSeq" id="WP_378574545.1">
    <property type="nucleotide sequence ID" value="NZ_JBHSFQ010000011.1"/>
</dbReference>
<feature type="compositionally biased region" description="Low complexity" evidence="9">
    <location>
        <begin position="155"/>
        <end position="194"/>
    </location>
</feature>
<feature type="compositionally biased region" description="Low complexity" evidence="9">
    <location>
        <begin position="251"/>
        <end position="268"/>
    </location>
</feature>
<keyword evidence="13" id="KW-1185">Reference proteome</keyword>
<feature type="compositionally biased region" description="Polar residues" evidence="9">
    <location>
        <begin position="235"/>
        <end position="245"/>
    </location>
</feature>
<evidence type="ECO:0000256" key="3">
    <source>
        <dbReference type="ARBA" id="ARBA00022676"/>
    </source>
</evidence>
<evidence type="ECO:0000256" key="8">
    <source>
        <dbReference type="ARBA" id="ARBA00049902"/>
    </source>
</evidence>
<keyword evidence="2" id="KW-0645">Protease</keyword>
<feature type="region of interest" description="Disordered" evidence="9">
    <location>
        <begin position="116"/>
        <end position="507"/>
    </location>
</feature>
<evidence type="ECO:0000313" key="12">
    <source>
        <dbReference type="EMBL" id="MFC4562935.1"/>
    </source>
</evidence>
<dbReference type="InterPro" id="IPR001460">
    <property type="entry name" value="PCN-bd_Tpept"/>
</dbReference>
<feature type="compositionally biased region" description="Basic and acidic residues" evidence="9">
    <location>
        <begin position="200"/>
        <end position="209"/>
    </location>
</feature>
<keyword evidence="1" id="KW-0121">Carboxypeptidase</keyword>
<keyword evidence="6" id="KW-0511">Multifunctional enzyme</keyword>
<evidence type="ECO:0000256" key="7">
    <source>
        <dbReference type="ARBA" id="ARBA00034000"/>
    </source>
</evidence>
<dbReference type="SUPFAM" id="SSF56601">
    <property type="entry name" value="beta-lactamase/transpeptidase-like"/>
    <property type="match status" value="1"/>
</dbReference>
<dbReference type="Gene3D" id="1.10.3810.10">
    <property type="entry name" value="Biosynthetic peptidoglycan transglycosylase-like"/>
    <property type="match status" value="1"/>
</dbReference>